<feature type="transmembrane region" description="Helical" evidence="1">
    <location>
        <begin position="16"/>
        <end position="37"/>
    </location>
</feature>
<feature type="transmembrane region" description="Helical" evidence="1">
    <location>
        <begin position="133"/>
        <end position="154"/>
    </location>
</feature>
<dbReference type="Pfam" id="PF10011">
    <property type="entry name" value="DUF2254"/>
    <property type="match status" value="1"/>
</dbReference>
<name>A0ABY4EBZ3_VITST</name>
<keyword evidence="1" id="KW-0812">Transmembrane</keyword>
<dbReference type="InterPro" id="IPR018723">
    <property type="entry name" value="DUF2254_membrane"/>
</dbReference>
<proteinExistence type="predicted"/>
<protein>
    <submittedName>
        <fullName evidence="2">DUF2254 domain-containing protein</fullName>
    </submittedName>
</protein>
<feature type="transmembrane region" description="Helical" evidence="1">
    <location>
        <begin position="57"/>
        <end position="82"/>
    </location>
</feature>
<reference evidence="2" key="1">
    <citation type="submission" date="2021-12" db="EMBL/GenBank/DDBJ databases">
        <authorList>
            <person name="Veyrier F.J."/>
        </authorList>
    </citation>
    <scope>NUCLEOTIDE SEQUENCE</scope>
    <source>
        <strain evidence="2">SAG 1488-6</strain>
    </source>
</reference>
<keyword evidence="3" id="KW-1185">Reference proteome</keyword>
<evidence type="ECO:0000256" key="1">
    <source>
        <dbReference type="SAM" id="Phobius"/>
    </source>
</evidence>
<dbReference type="Proteomes" id="UP000832034">
    <property type="component" value="Chromosome"/>
</dbReference>
<evidence type="ECO:0000313" key="3">
    <source>
        <dbReference type="Proteomes" id="UP000832034"/>
    </source>
</evidence>
<keyword evidence="1" id="KW-1133">Transmembrane helix</keyword>
<accession>A0ABY4EBZ3</accession>
<organism evidence="2 3">
    <name type="scientific">Vitreoscilla stercoraria</name>
    <dbReference type="NCBI Taxonomy" id="61"/>
    <lineage>
        <taxon>Bacteria</taxon>
        <taxon>Pseudomonadati</taxon>
        <taxon>Pseudomonadota</taxon>
        <taxon>Betaproteobacteria</taxon>
        <taxon>Neisseriales</taxon>
        <taxon>Neisseriaceae</taxon>
        <taxon>Vitreoscilla</taxon>
    </lineage>
</organism>
<dbReference type="RefSeq" id="WP_019957593.1">
    <property type="nucleotide sequence ID" value="NZ_CP091512.1"/>
</dbReference>
<gene>
    <name evidence="2" type="ORF">LVJ81_04285</name>
</gene>
<evidence type="ECO:0000313" key="2">
    <source>
        <dbReference type="EMBL" id="UOO93256.1"/>
    </source>
</evidence>
<keyword evidence="1" id="KW-0472">Membrane</keyword>
<reference evidence="2" key="2">
    <citation type="journal article" date="2022" name="Res Sq">
        <title>Evolution of multicellular longitudinally dividing oral cavity symbionts (Neisseriaceae).</title>
        <authorList>
            <person name="Nyongesa S."/>
            <person name="Weber P."/>
            <person name="Bernet E."/>
            <person name="Pullido F."/>
            <person name="Nieckarz M."/>
            <person name="Delaby M."/>
            <person name="Nieves C."/>
            <person name="Viehboeck T."/>
            <person name="Krause N."/>
            <person name="Rivera-Millot A."/>
            <person name="Nakamura A."/>
            <person name="Vischer N."/>
            <person name="VanNieuwenhze M."/>
            <person name="Brun Y."/>
            <person name="Cava F."/>
            <person name="Bulgheresi S."/>
            <person name="Veyrier F."/>
        </authorList>
    </citation>
    <scope>NUCLEOTIDE SEQUENCE</scope>
    <source>
        <strain evidence="2">SAG 1488-6</strain>
    </source>
</reference>
<feature type="transmembrane region" description="Helical" evidence="1">
    <location>
        <begin position="103"/>
        <end position="127"/>
    </location>
</feature>
<dbReference type="EMBL" id="CP091512">
    <property type="protein sequence ID" value="UOO93256.1"/>
    <property type="molecule type" value="Genomic_DNA"/>
</dbReference>
<sequence length="431" mass="48296">MWFKIKIWIRNPSNTLWLTPTFGAIIGFLISFLAYFLDRQFAHADLPAVNGNLIQSLLTVISSSMLAVSTFSLSTMVAAYSSASNGVTPRTTKLVMGDDNSRVAIASFIAAFVFSLIAQVTLGLNILGNTGRFVLLTSTVLMLIYVVFSLIRWIGALSQLGRLGNTMDKLNKVASDSLSYWRLHPTMQAHASESMWEDGISVYAKKCQYVTHIDQEALQLWANKHHAQIQLCAVPGVLLSPERILLKIRGIEALSEADCAYIVDCFVYSIVRVYEQDPRYGMIVLSEVALRALSVGVNDPGTSILVFNHMLEVLVDAKPSAELQQKRDEQGAILYQRLHVMMFDETDLISQPFAPIIFFAANDMVLVVRLLKILHKIYVNIEEAPLAAEAQAQAQILMRRAQEKLTFTDDWNMVQNLYVQLFDEQPRPQQS</sequence>